<evidence type="ECO:0000259" key="2">
    <source>
        <dbReference type="Pfam" id="PF04195"/>
    </source>
</evidence>
<feature type="region of interest" description="Disordered" evidence="1">
    <location>
        <begin position="89"/>
        <end position="133"/>
    </location>
</feature>
<dbReference type="PANTHER" id="PTHR33026:SF7">
    <property type="entry name" value="OS03G0100275 PROTEIN"/>
    <property type="match status" value="1"/>
</dbReference>
<proteinExistence type="predicted"/>
<feature type="compositionally biased region" description="Low complexity" evidence="1">
    <location>
        <begin position="23"/>
        <end position="33"/>
    </location>
</feature>
<feature type="compositionally biased region" description="Basic and acidic residues" evidence="1">
    <location>
        <begin position="449"/>
        <end position="459"/>
    </location>
</feature>
<keyword evidence="4" id="KW-1185">Reference proteome</keyword>
<dbReference type="Proteomes" id="UP001152484">
    <property type="component" value="Unassembled WGS sequence"/>
</dbReference>
<dbReference type="PANTHER" id="PTHR33026">
    <property type="entry name" value="OS06G0360600 PROTEIN"/>
    <property type="match status" value="1"/>
</dbReference>
<evidence type="ECO:0000313" key="4">
    <source>
        <dbReference type="Proteomes" id="UP001152484"/>
    </source>
</evidence>
<feature type="compositionally biased region" description="Basic residues" evidence="1">
    <location>
        <begin position="112"/>
        <end position="128"/>
    </location>
</feature>
<comment type="caution">
    <text evidence="3">The sequence shown here is derived from an EMBL/GenBank/DDBJ whole genome shotgun (WGS) entry which is preliminary data.</text>
</comment>
<evidence type="ECO:0000256" key="1">
    <source>
        <dbReference type="SAM" id="MobiDB-lite"/>
    </source>
</evidence>
<evidence type="ECO:0000313" key="3">
    <source>
        <dbReference type="EMBL" id="CAH9113290.1"/>
    </source>
</evidence>
<dbReference type="InterPro" id="IPR007321">
    <property type="entry name" value="Transposase_28"/>
</dbReference>
<dbReference type="EMBL" id="CAMAPE010000060">
    <property type="protein sequence ID" value="CAH9113290.1"/>
    <property type="molecule type" value="Genomic_DNA"/>
</dbReference>
<feature type="compositionally biased region" description="Polar residues" evidence="1">
    <location>
        <begin position="1"/>
        <end position="12"/>
    </location>
</feature>
<accession>A0A9P0ZSC1</accession>
<protein>
    <recommendedName>
        <fullName evidence="2">Transposase (putative) gypsy type domain-containing protein</fullName>
    </recommendedName>
</protein>
<sequence length="828" mass="90946">MSSESDSQNISREPSIEDEVASDVESSSSAPSVADDEAVALELQKALAAEVEAEGFEQECEDEELALAYQVAEDEAQKEAMTVTVAVPRPRTDCGEPSTSRPLDPTPLRIAPGKKKMKSQRAAPKKKGVAAGVGGPVEMPEGYTWLNTEALDIKSKADRADLYVTQLHVGPSAVVVEPGVDDLLSRPPEGCIAVHIRSVSMGLRFPLHPFLREYLRFVGLIPCQLTPNRYSYVADFLHLCRTRDVTPSLDLFFQSFNLCRGGHANAEGFANLQQVAKFKLFTEAPSSNKGWKDRWCYVRLAENPFPRELRDRFRRHERVGSDALEKDGLKLAKIPEGKTKVVTIKECTFEEDLHAIGFQRYRFIGEIDEKYPVFTEAFGGARGRLRGPLFSYLGTFILHPDSCLWYEPFGLIFSLLCFAGMEALFAMKKKKERAQAQKKQKTEPSGQKPIDEVFPKETAKPSVAAAPATAAGGAKADVAAKKKKGGKGVEPPIKKQKVAGGTIEKAAPLIVLDDQPSADPPAIDTPMAQTDLPPGNLPREIIRLSLAPGASVLHGSAEPMSFLRGITSMMDKEALSTYNDDALEARALRSALTACITFGEQARRREEWCRHKAELEKSVKELIHDKDAALREVCKLEDALRQAELRLKEARDDGIAEGRAEAERVSAEGRKQAAEDAEKAKAEAAAKAREEAIAGFTSEGWKAEGQSEWVASVVKASIEEWVRGPGLDWMNERGDTYYQAGEFFTQHLVYRRLARHFVTSLDEFNPLVYGLPPLQPDVRVPLPEGKERPVIHDSMMMGVDDDAEDATGTEVTSKPSGEGAPGNDVVDV</sequence>
<gene>
    <name evidence="3" type="ORF">CEURO_LOCUS19968</name>
</gene>
<dbReference type="Pfam" id="PF04195">
    <property type="entry name" value="Transposase_28"/>
    <property type="match status" value="1"/>
</dbReference>
<organism evidence="3 4">
    <name type="scientific">Cuscuta europaea</name>
    <name type="common">European dodder</name>
    <dbReference type="NCBI Taxonomy" id="41803"/>
    <lineage>
        <taxon>Eukaryota</taxon>
        <taxon>Viridiplantae</taxon>
        <taxon>Streptophyta</taxon>
        <taxon>Embryophyta</taxon>
        <taxon>Tracheophyta</taxon>
        <taxon>Spermatophyta</taxon>
        <taxon>Magnoliopsida</taxon>
        <taxon>eudicotyledons</taxon>
        <taxon>Gunneridae</taxon>
        <taxon>Pentapetalae</taxon>
        <taxon>asterids</taxon>
        <taxon>lamiids</taxon>
        <taxon>Solanales</taxon>
        <taxon>Convolvulaceae</taxon>
        <taxon>Cuscuteae</taxon>
        <taxon>Cuscuta</taxon>
        <taxon>Cuscuta subgen. Cuscuta</taxon>
    </lineage>
</organism>
<feature type="region of interest" description="Disordered" evidence="1">
    <location>
        <begin position="435"/>
        <end position="468"/>
    </location>
</feature>
<dbReference type="OrthoDB" id="1839282at2759"/>
<name>A0A9P0ZSC1_CUSEU</name>
<reference evidence="3" key="1">
    <citation type="submission" date="2022-07" db="EMBL/GenBank/DDBJ databases">
        <authorList>
            <person name="Macas J."/>
            <person name="Novak P."/>
            <person name="Neumann P."/>
        </authorList>
    </citation>
    <scope>NUCLEOTIDE SEQUENCE</scope>
</reference>
<feature type="region of interest" description="Disordered" evidence="1">
    <location>
        <begin position="799"/>
        <end position="828"/>
    </location>
</feature>
<feature type="region of interest" description="Disordered" evidence="1">
    <location>
        <begin position="1"/>
        <end position="36"/>
    </location>
</feature>
<dbReference type="AlphaFoldDB" id="A0A9P0ZSC1"/>
<feature type="domain" description="Transposase (putative) gypsy type" evidence="2">
    <location>
        <begin position="195"/>
        <end position="259"/>
    </location>
</feature>